<gene>
    <name evidence="2" type="ORF">GCM10007901_00810</name>
</gene>
<keyword evidence="3" id="KW-1185">Reference proteome</keyword>
<dbReference type="InterPro" id="IPR036409">
    <property type="entry name" value="Aldolase_II/adducin_N_sf"/>
</dbReference>
<dbReference type="EMBL" id="BSOB01000002">
    <property type="protein sequence ID" value="GLQ91131.1"/>
    <property type="molecule type" value="Genomic_DNA"/>
</dbReference>
<comment type="caution">
    <text evidence="2">The sequence shown here is derived from an EMBL/GenBank/DDBJ whole genome shotgun (WGS) entry which is preliminary data.</text>
</comment>
<evidence type="ECO:0000313" key="3">
    <source>
        <dbReference type="Proteomes" id="UP001156670"/>
    </source>
</evidence>
<proteinExistence type="predicted"/>
<dbReference type="InterPro" id="IPR001303">
    <property type="entry name" value="Aldolase_II/adducin_N"/>
</dbReference>
<reference evidence="3" key="1">
    <citation type="journal article" date="2019" name="Int. J. Syst. Evol. Microbiol.">
        <title>The Global Catalogue of Microorganisms (GCM) 10K type strain sequencing project: providing services to taxonomists for standard genome sequencing and annotation.</title>
        <authorList>
            <consortium name="The Broad Institute Genomics Platform"/>
            <consortium name="The Broad Institute Genome Sequencing Center for Infectious Disease"/>
            <person name="Wu L."/>
            <person name="Ma J."/>
        </authorList>
    </citation>
    <scope>NUCLEOTIDE SEQUENCE [LARGE SCALE GENOMIC DNA]</scope>
    <source>
        <strain evidence="3">NBRC 111980</strain>
    </source>
</reference>
<evidence type="ECO:0000259" key="1">
    <source>
        <dbReference type="SMART" id="SM01007"/>
    </source>
</evidence>
<dbReference type="RefSeq" id="WP_284318911.1">
    <property type="nucleotide sequence ID" value="NZ_BSOB01000002.1"/>
</dbReference>
<name>A0ABQ5XKK6_9GAMM</name>
<sequence length="210" mass="22439">MTLASILLDAMQRLDDKHLLGEGGSVSVRLPGTQDLLIATLGAEPLRVSLSAKPNSELAQHIVVYAVRPDVGAIALGGGAFGRTLGSFGGHLPQSFDEQARHLGAAAVPMPGHSDDLQADARRCLATGGNVWASEHNVLVFGTTVHRLVLNAELLEKCAKAYVLALATGARLHTLPWWVCRIANGRLKKDQKRAVQRFAQGLLPEEVKGY</sequence>
<feature type="domain" description="Class II aldolase/adducin N-terminal" evidence="1">
    <location>
        <begin position="5"/>
        <end position="163"/>
    </location>
</feature>
<evidence type="ECO:0000313" key="2">
    <source>
        <dbReference type="EMBL" id="GLQ91131.1"/>
    </source>
</evidence>
<dbReference type="SMART" id="SM01007">
    <property type="entry name" value="Aldolase_II"/>
    <property type="match status" value="1"/>
</dbReference>
<dbReference type="Pfam" id="PF00596">
    <property type="entry name" value="Aldolase_II"/>
    <property type="match status" value="1"/>
</dbReference>
<dbReference type="Gene3D" id="3.40.225.10">
    <property type="entry name" value="Class II aldolase/adducin N-terminal domain"/>
    <property type="match status" value="1"/>
</dbReference>
<dbReference type="SUPFAM" id="SSF53639">
    <property type="entry name" value="AraD/HMP-PK domain-like"/>
    <property type="match status" value="1"/>
</dbReference>
<protein>
    <recommendedName>
        <fullName evidence="1">Class II aldolase/adducin N-terminal domain-containing protein</fullName>
    </recommendedName>
</protein>
<dbReference type="Proteomes" id="UP001156670">
    <property type="component" value="Unassembled WGS sequence"/>
</dbReference>
<accession>A0ABQ5XKK6</accession>
<organism evidence="2 3">
    <name type="scientific">Dyella acidisoli</name>
    <dbReference type="NCBI Taxonomy" id="1867834"/>
    <lineage>
        <taxon>Bacteria</taxon>
        <taxon>Pseudomonadati</taxon>
        <taxon>Pseudomonadota</taxon>
        <taxon>Gammaproteobacteria</taxon>
        <taxon>Lysobacterales</taxon>
        <taxon>Rhodanobacteraceae</taxon>
        <taxon>Dyella</taxon>
    </lineage>
</organism>